<feature type="compositionally biased region" description="Acidic residues" evidence="1">
    <location>
        <begin position="173"/>
        <end position="188"/>
    </location>
</feature>
<accession>A0A4Z0Z578</accession>
<feature type="region of interest" description="Disordered" evidence="1">
    <location>
        <begin position="171"/>
        <end position="210"/>
    </location>
</feature>
<keyword evidence="2" id="KW-0472">Membrane</keyword>
<feature type="region of interest" description="Disordered" evidence="1">
    <location>
        <begin position="337"/>
        <end position="372"/>
    </location>
</feature>
<dbReference type="OrthoDB" id="4096268at2759"/>
<proteinExistence type="predicted"/>
<protein>
    <recommendedName>
        <fullName evidence="3">FHA domain-containing protein</fullName>
    </recommendedName>
</protein>
<dbReference type="PANTHER" id="PTHR15715:SF48">
    <property type="entry name" value="FHA DOMAIN-CONTAINING PROTEIN"/>
    <property type="match status" value="1"/>
</dbReference>
<gene>
    <name evidence="4" type="ORF">E0Z10_g4057</name>
</gene>
<keyword evidence="2" id="KW-1133">Transmembrane helix</keyword>
<evidence type="ECO:0000256" key="1">
    <source>
        <dbReference type="SAM" id="MobiDB-lite"/>
    </source>
</evidence>
<evidence type="ECO:0000313" key="4">
    <source>
        <dbReference type="EMBL" id="TGJ84686.1"/>
    </source>
</evidence>
<feature type="domain" description="FHA" evidence="3">
    <location>
        <begin position="47"/>
        <end position="104"/>
    </location>
</feature>
<feature type="transmembrane region" description="Helical" evidence="2">
    <location>
        <begin position="810"/>
        <end position="830"/>
    </location>
</feature>
<dbReference type="Gene3D" id="2.60.200.20">
    <property type="match status" value="1"/>
</dbReference>
<dbReference type="SUPFAM" id="SSF49879">
    <property type="entry name" value="SMAD/FHA domain"/>
    <property type="match status" value="1"/>
</dbReference>
<dbReference type="PANTHER" id="PTHR15715">
    <property type="entry name" value="CENTROSOMAL PROTEIN OF 170 KDA"/>
    <property type="match status" value="1"/>
</dbReference>
<dbReference type="InterPro" id="IPR008984">
    <property type="entry name" value="SMAD_FHA_dom_sf"/>
</dbReference>
<dbReference type="PROSITE" id="PS50006">
    <property type="entry name" value="FHA_DOMAIN"/>
    <property type="match status" value="1"/>
</dbReference>
<dbReference type="InterPro" id="IPR000253">
    <property type="entry name" value="FHA_dom"/>
</dbReference>
<dbReference type="Proteomes" id="UP000297716">
    <property type="component" value="Unassembled WGS sequence"/>
</dbReference>
<name>A0A4Z0Z578_9PEZI</name>
<dbReference type="AlphaFoldDB" id="A0A4Z0Z578"/>
<dbReference type="GO" id="GO:0005737">
    <property type="term" value="C:cytoplasm"/>
    <property type="evidence" value="ECO:0007669"/>
    <property type="project" value="TreeGrafter"/>
</dbReference>
<feature type="compositionally biased region" description="Acidic residues" evidence="1">
    <location>
        <begin position="415"/>
        <end position="436"/>
    </location>
</feature>
<evidence type="ECO:0000259" key="3">
    <source>
        <dbReference type="PROSITE" id="PS50006"/>
    </source>
</evidence>
<dbReference type="EMBL" id="SKBN01000061">
    <property type="protein sequence ID" value="TGJ84686.1"/>
    <property type="molecule type" value="Genomic_DNA"/>
</dbReference>
<keyword evidence="5" id="KW-1185">Reference proteome</keyword>
<organism evidence="4 5">
    <name type="scientific">Xylaria hypoxylon</name>
    <dbReference type="NCBI Taxonomy" id="37992"/>
    <lineage>
        <taxon>Eukaryota</taxon>
        <taxon>Fungi</taxon>
        <taxon>Dikarya</taxon>
        <taxon>Ascomycota</taxon>
        <taxon>Pezizomycotina</taxon>
        <taxon>Sordariomycetes</taxon>
        <taxon>Xylariomycetidae</taxon>
        <taxon>Xylariales</taxon>
        <taxon>Xylariaceae</taxon>
        <taxon>Xylaria</taxon>
    </lineage>
</organism>
<keyword evidence="2" id="KW-0812">Transmembrane</keyword>
<dbReference type="Pfam" id="PF00498">
    <property type="entry name" value="FHA"/>
    <property type="match status" value="1"/>
</dbReference>
<evidence type="ECO:0000313" key="5">
    <source>
        <dbReference type="Proteomes" id="UP000297716"/>
    </source>
</evidence>
<dbReference type="InterPro" id="IPR051176">
    <property type="entry name" value="Cent_Immune-Sig_Mod"/>
</dbReference>
<evidence type="ECO:0000256" key="2">
    <source>
        <dbReference type="SAM" id="Phobius"/>
    </source>
</evidence>
<reference evidence="4 5" key="1">
    <citation type="submission" date="2019-03" db="EMBL/GenBank/DDBJ databases">
        <title>Draft genome sequence of Xylaria hypoxylon DSM 108379, a ubiquitous saprotrophic-parasitic fungi on hardwood.</title>
        <authorList>
            <person name="Buettner E."/>
            <person name="Leonhardt S."/>
            <person name="Gebauer A.M."/>
            <person name="Liers C."/>
            <person name="Hofrichter M."/>
            <person name="Kellner H."/>
        </authorList>
    </citation>
    <scope>NUCLEOTIDE SEQUENCE [LARGE SCALE GENOMIC DNA]</scope>
    <source>
        <strain evidence="4 5">DSM 108379</strain>
    </source>
</reference>
<dbReference type="STRING" id="37992.A0A4Z0Z578"/>
<sequence>MADNPKPSVVEAPSPDEDKIAVTLSTRGGSSSIPQRRLVLTRTVPAVPIGRSSKVPSKGFVPADDNAWFENPVMSRQHAEIIAKFDYKPPAVYIKDIESFHGTFHKANNGHNNEQRLTPKELVKLTNGDIVRFGIDIFRGNQSYPPCSIEFLMEEAPQKSDNLPRRGFTVPDYIDDEEDENCENEGDSIDTAFHTKPTPNKPEPKGTVSINSRRHPLIDLTLDGDELPPRNKFSISSATMSNCNASSDVIDLTSEPNCESDVEPCTVDPGAPRPSVFDISSPAPTCSEGRPRLPTHTPISIIHTSDGRIVVPPSLTVPSDDEDMWHMYHDDDFSDEDAESMISQDPDSESDVSVVSTEDPNDLSEIDELSNHDEILSEVGYSYREIDNFDDPSEGEINDNLNADMYSDSAISSADEQDEDEEDEGEEDEGEEEGDTTTEPSNDQPRTETPIPLSTDIHQPSYGEAVTIDRHLDLPPLFHQSLQTSFTFNNRSHGRDPSPSDAALFKRHALFDALPNGSRAQQLGEKSGKFEFFAARERNRAALSQHHSPAPISAIRETLLAVQADDINGPGDVSDPIAIPISNASRSPSPTLSCALETTTTAQGVNDDVTHRPSEAPDVTSIKLVDSTDQYSAWAISGDRFINNPTQGHPDTPMVRFQPADFDMTSAYKFQQSKLATAAQIVSKTRRLPIHDLLAGEPKQCSVPNKPAFKKSEAFSCESVRFPPQRVICTPTKRSFEEAFNRAENNFLDPPRRSMRLLPQFGKSKDENKISCENIDITAMEGQERQGVPAVIPAQPESSRPTKKMRLATVAVKVAACVALGGAATFSYLVNTAPVF</sequence>
<feature type="compositionally biased region" description="Acidic residues" evidence="1">
    <location>
        <begin position="359"/>
        <end position="368"/>
    </location>
</feature>
<comment type="caution">
    <text evidence="4">The sequence shown here is derived from an EMBL/GenBank/DDBJ whole genome shotgun (WGS) entry which is preliminary data.</text>
</comment>
<feature type="region of interest" description="Disordered" evidence="1">
    <location>
        <begin position="411"/>
        <end position="458"/>
    </location>
</feature>